<dbReference type="InterPro" id="IPR000477">
    <property type="entry name" value="RT_dom"/>
</dbReference>
<dbReference type="Proteomes" id="UP000015105">
    <property type="component" value="Chromosome 4D"/>
</dbReference>
<evidence type="ECO:0000313" key="3">
    <source>
        <dbReference type="Proteomes" id="UP000015105"/>
    </source>
</evidence>
<protein>
    <recommendedName>
        <fullName evidence="1">Reverse transcriptase domain-containing protein</fullName>
    </recommendedName>
</protein>
<proteinExistence type="predicted"/>
<dbReference type="Pfam" id="PF00078">
    <property type="entry name" value="RVT_1"/>
    <property type="match status" value="1"/>
</dbReference>
<reference evidence="2" key="5">
    <citation type="journal article" date="2021" name="G3 (Bethesda)">
        <title>Aegilops tauschii genome assembly Aet v5.0 features greater sequence contiguity and improved annotation.</title>
        <authorList>
            <person name="Wang L."/>
            <person name="Zhu T."/>
            <person name="Rodriguez J.C."/>
            <person name="Deal K.R."/>
            <person name="Dubcovsky J."/>
            <person name="McGuire P.E."/>
            <person name="Lux T."/>
            <person name="Spannagl M."/>
            <person name="Mayer K.F.X."/>
            <person name="Baldrich P."/>
            <person name="Meyers B.C."/>
            <person name="Huo N."/>
            <person name="Gu Y.Q."/>
            <person name="Zhou H."/>
            <person name="Devos K.M."/>
            <person name="Bennetzen J.L."/>
            <person name="Unver T."/>
            <person name="Budak H."/>
            <person name="Gulick P.J."/>
            <person name="Galiba G."/>
            <person name="Kalapos B."/>
            <person name="Nelson D.R."/>
            <person name="Li P."/>
            <person name="You F.M."/>
            <person name="Luo M.C."/>
            <person name="Dvorak J."/>
        </authorList>
    </citation>
    <scope>NUCLEOTIDE SEQUENCE [LARGE SCALE GENOMIC DNA]</scope>
    <source>
        <strain evidence="2">cv. AL8/78</strain>
    </source>
</reference>
<evidence type="ECO:0000313" key="2">
    <source>
        <dbReference type="EnsemblPlants" id="AET4Gv20753700.5"/>
    </source>
</evidence>
<name>A0A453J141_AEGTS</name>
<accession>A0A453J141</accession>
<sequence>MAKIFTKVLSLRLAPKLDALVSRNQNAFITGRSLHDNFILVRQSLRLLHQLGAPRIMLKLDLTRAFDSISWPFLFECCANTGLETDSENGWPYFCPRRALGARSGG</sequence>
<reference evidence="2" key="4">
    <citation type="submission" date="2019-03" db="UniProtKB">
        <authorList>
            <consortium name="EnsemblPlants"/>
        </authorList>
    </citation>
    <scope>IDENTIFICATION</scope>
</reference>
<feature type="domain" description="Reverse transcriptase" evidence="1">
    <location>
        <begin position="3"/>
        <end position="84"/>
    </location>
</feature>
<dbReference type="Gramene" id="AET4Gv20753700.5">
    <property type="protein sequence ID" value="AET4Gv20753700.5"/>
    <property type="gene ID" value="AET4Gv20753700"/>
</dbReference>
<reference evidence="2" key="3">
    <citation type="journal article" date="2017" name="Nature">
        <title>Genome sequence of the progenitor of the wheat D genome Aegilops tauschii.</title>
        <authorList>
            <person name="Luo M.C."/>
            <person name="Gu Y.Q."/>
            <person name="Puiu D."/>
            <person name="Wang H."/>
            <person name="Twardziok S.O."/>
            <person name="Deal K.R."/>
            <person name="Huo N."/>
            <person name="Zhu T."/>
            <person name="Wang L."/>
            <person name="Wang Y."/>
            <person name="McGuire P.E."/>
            <person name="Liu S."/>
            <person name="Long H."/>
            <person name="Ramasamy R.K."/>
            <person name="Rodriguez J.C."/>
            <person name="Van S.L."/>
            <person name="Yuan L."/>
            <person name="Wang Z."/>
            <person name="Xia Z."/>
            <person name="Xiao L."/>
            <person name="Anderson O.D."/>
            <person name="Ouyang S."/>
            <person name="Liang Y."/>
            <person name="Zimin A.V."/>
            <person name="Pertea G."/>
            <person name="Qi P."/>
            <person name="Bennetzen J.L."/>
            <person name="Dai X."/>
            <person name="Dawson M.W."/>
            <person name="Muller H.G."/>
            <person name="Kugler K."/>
            <person name="Rivarola-Duarte L."/>
            <person name="Spannagl M."/>
            <person name="Mayer K.F.X."/>
            <person name="Lu F.H."/>
            <person name="Bevan M.W."/>
            <person name="Leroy P."/>
            <person name="Li P."/>
            <person name="You F.M."/>
            <person name="Sun Q."/>
            <person name="Liu Z."/>
            <person name="Lyons E."/>
            <person name="Wicker T."/>
            <person name="Salzberg S.L."/>
            <person name="Devos K.M."/>
            <person name="Dvorak J."/>
        </authorList>
    </citation>
    <scope>NUCLEOTIDE SEQUENCE [LARGE SCALE GENOMIC DNA]</scope>
    <source>
        <strain evidence="2">cv. AL8/78</strain>
    </source>
</reference>
<dbReference type="AlphaFoldDB" id="A0A453J141"/>
<organism evidence="2 3">
    <name type="scientific">Aegilops tauschii subsp. strangulata</name>
    <name type="common">Goatgrass</name>
    <dbReference type="NCBI Taxonomy" id="200361"/>
    <lineage>
        <taxon>Eukaryota</taxon>
        <taxon>Viridiplantae</taxon>
        <taxon>Streptophyta</taxon>
        <taxon>Embryophyta</taxon>
        <taxon>Tracheophyta</taxon>
        <taxon>Spermatophyta</taxon>
        <taxon>Magnoliopsida</taxon>
        <taxon>Liliopsida</taxon>
        <taxon>Poales</taxon>
        <taxon>Poaceae</taxon>
        <taxon>BOP clade</taxon>
        <taxon>Pooideae</taxon>
        <taxon>Triticodae</taxon>
        <taxon>Triticeae</taxon>
        <taxon>Triticinae</taxon>
        <taxon>Aegilops</taxon>
    </lineage>
</organism>
<evidence type="ECO:0000259" key="1">
    <source>
        <dbReference type="Pfam" id="PF00078"/>
    </source>
</evidence>
<reference evidence="3" key="2">
    <citation type="journal article" date="2017" name="Nat. Plants">
        <title>The Aegilops tauschii genome reveals multiple impacts of transposons.</title>
        <authorList>
            <person name="Zhao G."/>
            <person name="Zou C."/>
            <person name="Li K."/>
            <person name="Wang K."/>
            <person name="Li T."/>
            <person name="Gao L."/>
            <person name="Zhang X."/>
            <person name="Wang H."/>
            <person name="Yang Z."/>
            <person name="Liu X."/>
            <person name="Jiang W."/>
            <person name="Mao L."/>
            <person name="Kong X."/>
            <person name="Jiao Y."/>
            <person name="Jia J."/>
        </authorList>
    </citation>
    <scope>NUCLEOTIDE SEQUENCE [LARGE SCALE GENOMIC DNA]</scope>
    <source>
        <strain evidence="3">cv. AL8/78</strain>
    </source>
</reference>
<dbReference type="EnsemblPlants" id="AET4Gv20753700.5">
    <property type="protein sequence ID" value="AET4Gv20753700.5"/>
    <property type="gene ID" value="AET4Gv20753700"/>
</dbReference>
<keyword evidence="3" id="KW-1185">Reference proteome</keyword>
<reference evidence="3" key="1">
    <citation type="journal article" date="2014" name="Science">
        <title>Ancient hybridizations among the ancestral genomes of bread wheat.</title>
        <authorList>
            <consortium name="International Wheat Genome Sequencing Consortium,"/>
            <person name="Marcussen T."/>
            <person name="Sandve S.R."/>
            <person name="Heier L."/>
            <person name="Spannagl M."/>
            <person name="Pfeifer M."/>
            <person name="Jakobsen K.S."/>
            <person name="Wulff B.B."/>
            <person name="Steuernagel B."/>
            <person name="Mayer K.F."/>
            <person name="Olsen O.A."/>
        </authorList>
    </citation>
    <scope>NUCLEOTIDE SEQUENCE [LARGE SCALE GENOMIC DNA]</scope>
    <source>
        <strain evidence="3">cv. AL8/78</strain>
    </source>
</reference>